<dbReference type="Gene3D" id="3.30.40.10">
    <property type="entry name" value="Zinc/RING finger domain, C3HC4 (zinc finger)"/>
    <property type="match status" value="1"/>
</dbReference>
<keyword evidence="1" id="KW-0863">Zinc-finger</keyword>
<feature type="signal peptide" evidence="2">
    <location>
        <begin position="1"/>
        <end position="15"/>
    </location>
</feature>
<feature type="chain" id="PRO_5012881107" description="RING-type domain-containing protein" evidence="2">
    <location>
        <begin position="16"/>
        <end position="658"/>
    </location>
</feature>
<dbReference type="EMBL" id="GL833125">
    <property type="protein sequence ID" value="EGB09542.1"/>
    <property type="molecule type" value="Genomic_DNA"/>
</dbReference>
<evidence type="ECO:0000313" key="4">
    <source>
        <dbReference type="EMBL" id="EGB09542.1"/>
    </source>
</evidence>
<gene>
    <name evidence="4" type="ORF">AURANDRAFT_63190</name>
</gene>
<evidence type="ECO:0000259" key="3">
    <source>
        <dbReference type="PROSITE" id="PS50089"/>
    </source>
</evidence>
<dbReference type="SUPFAM" id="SSF57850">
    <property type="entry name" value="RING/U-box"/>
    <property type="match status" value="1"/>
</dbReference>
<keyword evidence="5" id="KW-1185">Reference proteome</keyword>
<keyword evidence="2" id="KW-0732">Signal</keyword>
<name>F0Y5S3_AURAN</name>
<evidence type="ECO:0000256" key="1">
    <source>
        <dbReference type="PROSITE-ProRule" id="PRU00175"/>
    </source>
</evidence>
<accession>F0Y5S3</accession>
<dbReference type="InParanoid" id="F0Y5S3"/>
<keyword evidence="1" id="KW-0862">Zinc</keyword>
<dbReference type="RefSeq" id="XP_009035603.1">
    <property type="nucleotide sequence ID" value="XM_009037355.1"/>
</dbReference>
<dbReference type="InterPro" id="IPR051728">
    <property type="entry name" value="RING-FYVE_E3_ubiquitin-ligase"/>
</dbReference>
<dbReference type="AlphaFoldDB" id="F0Y5S3"/>
<dbReference type="eggNOG" id="KOG1327">
    <property type="taxonomic scope" value="Eukaryota"/>
</dbReference>
<keyword evidence="1" id="KW-0479">Metal-binding</keyword>
<proteinExistence type="predicted"/>
<organism evidence="5">
    <name type="scientific">Aureococcus anophagefferens</name>
    <name type="common">Harmful bloom alga</name>
    <dbReference type="NCBI Taxonomy" id="44056"/>
    <lineage>
        <taxon>Eukaryota</taxon>
        <taxon>Sar</taxon>
        <taxon>Stramenopiles</taxon>
        <taxon>Ochrophyta</taxon>
        <taxon>Pelagophyceae</taxon>
        <taxon>Pelagomonadales</taxon>
        <taxon>Pelagomonadaceae</taxon>
        <taxon>Aureococcus</taxon>
    </lineage>
</organism>
<dbReference type="KEGG" id="aaf:AURANDRAFT_63190"/>
<evidence type="ECO:0000313" key="5">
    <source>
        <dbReference type="Proteomes" id="UP000002729"/>
    </source>
</evidence>
<dbReference type="InterPro" id="IPR013083">
    <property type="entry name" value="Znf_RING/FYVE/PHD"/>
</dbReference>
<dbReference type="InterPro" id="IPR001841">
    <property type="entry name" value="Znf_RING"/>
</dbReference>
<evidence type="ECO:0000256" key="2">
    <source>
        <dbReference type="SAM" id="SignalP"/>
    </source>
</evidence>
<dbReference type="GO" id="GO:0008270">
    <property type="term" value="F:zinc ion binding"/>
    <property type="evidence" value="ECO:0007669"/>
    <property type="project" value="UniProtKB-KW"/>
</dbReference>
<dbReference type="Proteomes" id="UP000002729">
    <property type="component" value="Unassembled WGS sequence"/>
</dbReference>
<protein>
    <recommendedName>
        <fullName evidence="3">RING-type domain-containing protein</fullName>
    </recommendedName>
</protein>
<dbReference type="GeneID" id="20224221"/>
<dbReference type="PANTHER" id="PTHR14879">
    <property type="entry name" value="CASPASE REGULATOR, RING FINGER DOMAIN-CONTAINING"/>
    <property type="match status" value="1"/>
</dbReference>
<sequence length="658" mass="69071">MFLLPVVALAAAASSEDDVYERVYSVQNLHDEADVLWLRSEAGSSSVGRVFDAVAKHDASRLQTRRAAAAGILPAYFFFGPRGAAKERPRPRVRGSQTIDEAGIANRTQVVVCNTRELRDSELCGGLVDESYWAALEAAFAEDRGAVDGDAYDADARLALACALGDRNHFPQAKVELRESLRGGADAARLALGRVMVVAAILDGGGRRPDFMADVRALVDDVDGTMAFGARVAGARAGRVLRSECAGNAPDLSVIAKALAAGADVLEADAHGRVPVVLAASAGHAKLLKILCGTAAPPAPALAIAAKAAAADGDAAVLEALVAHCGLPSEALPPRSWYARDMGEERRRVEKFLATWSRSAAAGAAAAGRGAVRRAAAALSAARAAAARAVGGTQAAARRAYDGARGSARRAVDGLVGRAVAVAAAAKAALAFGVATCVPSPLGFAAVAAPFLGVLAANWRSHRPRRDRAWDLRDDARGRYLEALDREIDALRSPKRGARDPPAAAAALLDEARRLVRDVRDARDPAPAARTGARRDVQIVRDPPGAASPATPARKAARSLEALAALRELDPRALPNDALEVVDELLPELTRKVAREIARRASRVQATDLTECVVCLEDSRQVAFSCGHLCVCEACAADIAECPLCRSPVRTKRRIYFD</sequence>
<dbReference type="PANTHER" id="PTHR14879:SF5">
    <property type="entry name" value="RING-TYPE DOMAIN-CONTAINING PROTEIN"/>
    <property type="match status" value="1"/>
</dbReference>
<dbReference type="Pfam" id="PF13920">
    <property type="entry name" value="zf-C3HC4_3"/>
    <property type="match status" value="1"/>
</dbReference>
<feature type="domain" description="RING-type" evidence="3">
    <location>
        <begin position="612"/>
        <end position="646"/>
    </location>
</feature>
<dbReference type="OrthoDB" id="5855668at2759"/>
<reference evidence="4 5" key="1">
    <citation type="journal article" date="2011" name="Proc. Natl. Acad. Sci. U.S.A.">
        <title>Niche of harmful alga Aureococcus anophagefferens revealed through ecogenomics.</title>
        <authorList>
            <person name="Gobler C.J."/>
            <person name="Berry D.L."/>
            <person name="Dyhrman S.T."/>
            <person name="Wilhelm S.W."/>
            <person name="Salamov A."/>
            <person name="Lobanov A.V."/>
            <person name="Zhang Y."/>
            <person name="Collier J.L."/>
            <person name="Wurch L.L."/>
            <person name="Kustka A.B."/>
            <person name="Dill B.D."/>
            <person name="Shah M."/>
            <person name="VerBerkmoes N.C."/>
            <person name="Kuo A."/>
            <person name="Terry A."/>
            <person name="Pangilinan J."/>
            <person name="Lindquist E.A."/>
            <person name="Lucas S."/>
            <person name="Paulsen I.T."/>
            <person name="Hattenrath-Lehmann T.K."/>
            <person name="Talmage S.C."/>
            <person name="Walker E.A."/>
            <person name="Koch F."/>
            <person name="Burson A.M."/>
            <person name="Marcoval M.A."/>
            <person name="Tang Y.Z."/>
            <person name="Lecleir G.R."/>
            <person name="Coyne K.J."/>
            <person name="Berg G.M."/>
            <person name="Bertrand E.M."/>
            <person name="Saito M.A."/>
            <person name="Gladyshev V.N."/>
            <person name="Grigoriev I.V."/>
        </authorList>
    </citation>
    <scope>NUCLEOTIDE SEQUENCE [LARGE SCALE GENOMIC DNA]</scope>
    <source>
        <strain evidence="5">CCMP 1984</strain>
    </source>
</reference>
<dbReference type="PROSITE" id="PS50089">
    <property type="entry name" value="ZF_RING_2"/>
    <property type="match status" value="1"/>
</dbReference>